<dbReference type="EMBL" id="NBIV01000085">
    <property type="protein sequence ID" value="PXF44635.1"/>
    <property type="molecule type" value="Genomic_DNA"/>
</dbReference>
<evidence type="ECO:0000256" key="1">
    <source>
        <dbReference type="SAM" id="MobiDB-lite"/>
    </source>
</evidence>
<reference evidence="3 4" key="1">
    <citation type="journal article" date="2018" name="Mol. Biol. Evol.">
        <title>Analysis of the draft genome of the red seaweed Gracilariopsis chorda provides insights into genome size evolution in Rhodophyta.</title>
        <authorList>
            <person name="Lee J."/>
            <person name="Yang E.C."/>
            <person name="Graf L."/>
            <person name="Yang J.H."/>
            <person name="Qiu H."/>
            <person name="Zel Zion U."/>
            <person name="Chan C.X."/>
            <person name="Stephens T.G."/>
            <person name="Weber A.P.M."/>
            <person name="Boo G.H."/>
            <person name="Boo S.M."/>
            <person name="Kim K.M."/>
            <person name="Shin Y."/>
            <person name="Jung M."/>
            <person name="Lee S.J."/>
            <person name="Yim H.S."/>
            <person name="Lee J.H."/>
            <person name="Bhattacharya D."/>
            <person name="Yoon H.S."/>
        </authorList>
    </citation>
    <scope>NUCLEOTIDE SEQUENCE [LARGE SCALE GENOMIC DNA]</scope>
    <source>
        <strain evidence="3 4">SKKU-2015</strain>
        <tissue evidence="3">Whole body</tissue>
    </source>
</reference>
<feature type="region of interest" description="Disordered" evidence="1">
    <location>
        <begin position="21"/>
        <end position="53"/>
    </location>
</feature>
<organism evidence="3 4">
    <name type="scientific">Gracilariopsis chorda</name>
    <dbReference type="NCBI Taxonomy" id="448386"/>
    <lineage>
        <taxon>Eukaryota</taxon>
        <taxon>Rhodophyta</taxon>
        <taxon>Florideophyceae</taxon>
        <taxon>Rhodymeniophycidae</taxon>
        <taxon>Gracilariales</taxon>
        <taxon>Gracilariaceae</taxon>
        <taxon>Gracilariopsis</taxon>
    </lineage>
</organism>
<evidence type="ECO:0000313" key="3">
    <source>
        <dbReference type="EMBL" id="PXF44635.1"/>
    </source>
</evidence>
<comment type="caution">
    <text evidence="3">The sequence shown here is derived from an EMBL/GenBank/DDBJ whole genome shotgun (WGS) entry which is preliminary data.</text>
</comment>
<dbReference type="Pfam" id="PF09353">
    <property type="entry name" value="DUF1995"/>
    <property type="match status" value="1"/>
</dbReference>
<accession>A0A2V3IR82</accession>
<proteinExistence type="predicted"/>
<evidence type="ECO:0000259" key="2">
    <source>
        <dbReference type="Pfam" id="PF09353"/>
    </source>
</evidence>
<evidence type="ECO:0000313" key="4">
    <source>
        <dbReference type="Proteomes" id="UP000247409"/>
    </source>
</evidence>
<dbReference type="AlphaFoldDB" id="A0A2V3IR82"/>
<name>A0A2V3IR82_9FLOR</name>
<keyword evidence="4" id="KW-1185">Reference proteome</keyword>
<gene>
    <name evidence="3" type="ORF">BWQ96_05630</name>
</gene>
<dbReference type="Proteomes" id="UP000247409">
    <property type="component" value="Unassembled WGS sequence"/>
</dbReference>
<feature type="domain" description="DUF1995" evidence="2">
    <location>
        <begin position="60"/>
        <end position="258"/>
    </location>
</feature>
<protein>
    <recommendedName>
        <fullName evidence="2">DUF1995 domain-containing protein</fullName>
    </recommendedName>
</protein>
<sequence>MRAAFAPPPLRLPLHPTRHILPYSPSVPSRSRRRPRPPINCLLPPDPKPRPDAEKAAFIPQTIEFALRQAHQATADALIAGHTHLRVELPMGRSRKHWYRMSPIAASHEESCLLAFHFAELFKGLCIHLVLPQPCTLVHSVPWIHAVHLVHHHDLFATLAVPPRPDERRVVILAALHDHHLPLIKQLVSINAQAVLLFNCLLQHPMSEPVPPFTNVYISRALNKCAIFLNGHNAPWHVFVEIAVFEYEWVGDCDNEWQPSQRAVERFAVERNAQLKSINGYWRTPYAGCEAGFWPFMSVVCRDVLPVDGRVIAKTREEKLKKNQRPFGFF</sequence>
<dbReference type="OrthoDB" id="5435at2759"/>
<dbReference type="InterPro" id="IPR018962">
    <property type="entry name" value="DUF1995"/>
</dbReference>